<evidence type="ECO:0000313" key="1">
    <source>
        <dbReference type="EMBL" id="KAL2056629.1"/>
    </source>
</evidence>
<proteinExistence type="predicted"/>
<evidence type="ECO:0000313" key="2">
    <source>
        <dbReference type="Proteomes" id="UP001590951"/>
    </source>
</evidence>
<comment type="caution">
    <text evidence="1">The sequence shown here is derived from an EMBL/GenBank/DDBJ whole genome shotgun (WGS) entry which is preliminary data.</text>
</comment>
<reference evidence="1 2" key="1">
    <citation type="submission" date="2024-09" db="EMBL/GenBank/DDBJ databases">
        <title>Rethinking Asexuality: The Enigmatic Case of Functional Sexual Genes in Lepraria (Stereocaulaceae).</title>
        <authorList>
            <person name="Doellman M."/>
            <person name="Sun Y."/>
            <person name="Barcenas-Pena A."/>
            <person name="Lumbsch H.T."/>
            <person name="Grewe F."/>
        </authorList>
    </citation>
    <scope>NUCLEOTIDE SEQUENCE [LARGE SCALE GENOMIC DNA]</scope>
    <source>
        <strain evidence="1 2">Grewe 0041</strain>
    </source>
</reference>
<accession>A0ABR4BIL9</accession>
<protein>
    <submittedName>
        <fullName evidence="1">Uncharacterized protein</fullName>
    </submittedName>
</protein>
<sequence length="136" mass="15277">MNFAIKNEYLFVTEGSLANEALARSQINDILIICIGEEKRLALQEYNRPNAAPSTQLLARPTTPSSDPAPLLLQFETKLNRLVTYKKEKRVLQGIADYSLWYDKDEPMGTNLILIDAKREGMLSLADGQLVAYMGK</sequence>
<gene>
    <name evidence="1" type="ORF">ABVK25_003023</name>
</gene>
<dbReference type="Proteomes" id="UP001590951">
    <property type="component" value="Unassembled WGS sequence"/>
</dbReference>
<keyword evidence="2" id="KW-1185">Reference proteome</keyword>
<dbReference type="EMBL" id="JBHFEH010000007">
    <property type="protein sequence ID" value="KAL2056629.1"/>
    <property type="molecule type" value="Genomic_DNA"/>
</dbReference>
<organism evidence="1 2">
    <name type="scientific">Lepraria finkii</name>
    <dbReference type="NCBI Taxonomy" id="1340010"/>
    <lineage>
        <taxon>Eukaryota</taxon>
        <taxon>Fungi</taxon>
        <taxon>Dikarya</taxon>
        <taxon>Ascomycota</taxon>
        <taxon>Pezizomycotina</taxon>
        <taxon>Lecanoromycetes</taxon>
        <taxon>OSLEUM clade</taxon>
        <taxon>Lecanoromycetidae</taxon>
        <taxon>Lecanorales</taxon>
        <taxon>Lecanorineae</taxon>
        <taxon>Stereocaulaceae</taxon>
        <taxon>Lepraria</taxon>
    </lineage>
</organism>
<name>A0ABR4BIL9_9LECA</name>